<gene>
    <name evidence="3" type="ORF">E6C70_11325</name>
</gene>
<keyword evidence="4" id="KW-1185">Reference proteome</keyword>
<evidence type="ECO:0000313" key="4">
    <source>
        <dbReference type="Proteomes" id="UP000307380"/>
    </source>
</evidence>
<accession>A0A4S4FWJ0</accession>
<feature type="compositionally biased region" description="Low complexity" evidence="1">
    <location>
        <begin position="698"/>
        <end position="719"/>
    </location>
</feature>
<keyword evidence="2" id="KW-1133">Transmembrane helix</keyword>
<protein>
    <submittedName>
        <fullName evidence="3">Uncharacterized protein</fullName>
    </submittedName>
</protein>
<keyword evidence="2" id="KW-0812">Transmembrane</keyword>
<keyword evidence="2" id="KW-0472">Membrane</keyword>
<dbReference type="RefSeq" id="WP_136424643.1">
    <property type="nucleotide sequence ID" value="NZ_SSSN01000007.1"/>
</dbReference>
<name>A0A4S4FWJ0_9MICO</name>
<dbReference type="Proteomes" id="UP000307380">
    <property type="component" value="Unassembled WGS sequence"/>
</dbReference>
<feature type="compositionally biased region" description="Low complexity" evidence="1">
    <location>
        <begin position="305"/>
        <end position="315"/>
    </location>
</feature>
<evidence type="ECO:0000313" key="3">
    <source>
        <dbReference type="EMBL" id="THG34006.1"/>
    </source>
</evidence>
<feature type="compositionally biased region" description="Pro residues" evidence="1">
    <location>
        <begin position="316"/>
        <end position="325"/>
    </location>
</feature>
<reference evidence="3 4" key="1">
    <citation type="submission" date="2019-04" db="EMBL/GenBank/DDBJ databases">
        <authorList>
            <person name="Jiang L."/>
        </authorList>
    </citation>
    <scope>NUCLEOTIDE SEQUENCE [LARGE SCALE GENOMIC DNA]</scope>
    <source>
        <strain evidence="3 4">YIM 131861</strain>
    </source>
</reference>
<organism evidence="3 4">
    <name type="scientific">Orlajensenia flava</name>
    <dbReference type="NCBI Taxonomy" id="2565934"/>
    <lineage>
        <taxon>Bacteria</taxon>
        <taxon>Bacillati</taxon>
        <taxon>Actinomycetota</taxon>
        <taxon>Actinomycetes</taxon>
        <taxon>Micrococcales</taxon>
        <taxon>Microbacteriaceae</taxon>
        <taxon>Orlajensenia</taxon>
    </lineage>
</organism>
<comment type="caution">
    <text evidence="3">The sequence shown here is derived from an EMBL/GenBank/DDBJ whole genome shotgun (WGS) entry which is preliminary data.</text>
</comment>
<dbReference type="EMBL" id="SSSN01000007">
    <property type="protein sequence ID" value="THG34006.1"/>
    <property type="molecule type" value="Genomic_DNA"/>
</dbReference>
<evidence type="ECO:0000256" key="1">
    <source>
        <dbReference type="SAM" id="MobiDB-lite"/>
    </source>
</evidence>
<proteinExistence type="predicted"/>
<evidence type="ECO:0000256" key="2">
    <source>
        <dbReference type="SAM" id="Phobius"/>
    </source>
</evidence>
<dbReference type="AlphaFoldDB" id="A0A4S4FWJ0"/>
<feature type="region of interest" description="Disordered" evidence="1">
    <location>
        <begin position="694"/>
        <end position="767"/>
    </location>
</feature>
<sequence length="767" mass="76785">MTAAMTPALRPAHRHPARARIVTALIIALLALALPLVSSPDAASAAESGVSVAVSAAQPQLGPGQDLHVDVTVTNAGSDAIAAGSLTLVLDRTRIATRSALDAWFGSDDVALPDGPSAAAPTPRLLPAGTTVIPLTIPAASIGLDGADWGVRGLVASFTADPDTTAQGRGVLTWYAGQPVAPVPMAVVRPITAPPAATGLLSADDLTKLTRPGGILTRQLDGVTGREVAVGIDPMIIASIRVLGTAAPTSATDWLARLASLPNETFALGYADADPSTQAQAGYPALLAPTSLAYAIDAKNFPAGATPTTNATPSVAPTPTPAPTTTPVPDLASLLAWNYTATGIAWPLTGGVKASDPAFFAASGLTTSIVSSDDLASAPATTPRASATAGGNRIAIADARLSAAASRAATALTDDGWRASVDEAAAVLAVAATDSAGAPVLAALDRGWPPTSTRLPDTLDALSGLPWAAPAGFSTALAATPDAVTLSDGNESALRTSAAIRLATGEAQLGAFSSALADPAPLTGDERSRVLALLGVGWASEPAYWATAVDDHETRTQSILGSVSVVPSSDVLVVGSPTHIPVTIKNAYSSPVDVTIRAVPSNGRLVVDQTIEATIQAGSTNTVNIPVTAQIGSGPVELTVTAFSPTGVQLSPSSTIGVNVQADWEGLGALIIGVLAVGFFGIGIWRSIRRRRRERATVGDSAADGATATSGAGDATPDGSTAGVGNATPDRADEQADGTNDSAGAPAIPERTKAPEHVAEDDGDARG</sequence>
<feature type="region of interest" description="Disordered" evidence="1">
    <location>
        <begin position="305"/>
        <end position="325"/>
    </location>
</feature>
<dbReference type="OrthoDB" id="4985746at2"/>
<dbReference type="InterPro" id="IPR046112">
    <property type="entry name" value="DUF6049"/>
</dbReference>
<dbReference type="Pfam" id="PF19516">
    <property type="entry name" value="DUF6049"/>
    <property type="match status" value="1"/>
</dbReference>
<feature type="compositionally biased region" description="Basic and acidic residues" evidence="1">
    <location>
        <begin position="750"/>
        <end position="767"/>
    </location>
</feature>
<feature type="transmembrane region" description="Helical" evidence="2">
    <location>
        <begin position="666"/>
        <end position="685"/>
    </location>
</feature>